<dbReference type="AlphaFoldDB" id="A0A5P1E9N0"/>
<dbReference type="Gramene" id="ONK58187">
    <property type="protein sequence ID" value="ONK58187"/>
    <property type="gene ID" value="A4U43_C09F9230"/>
</dbReference>
<evidence type="ECO:0000313" key="3">
    <source>
        <dbReference type="Proteomes" id="UP000243459"/>
    </source>
</evidence>
<dbReference type="Proteomes" id="UP000243459">
    <property type="component" value="Chromosome 9"/>
</dbReference>
<protein>
    <submittedName>
        <fullName evidence="2">Uncharacterized protein</fullName>
    </submittedName>
</protein>
<gene>
    <name evidence="2" type="ORF">A4U43_C09F9230</name>
</gene>
<accession>A0A5P1E9N0</accession>
<sequence length="123" mass="12266">MAPRVKKSTSKGKKEVSSSSPAANVAAANIAAATPGVAQTHHSRMRRTVGAELRGVGNCAGTAERGAGVVAQLALLAEASAPGQVAQVSDWGGASTGGSAACVGQTTPSVVSAARWWRLVERS</sequence>
<reference evidence="3" key="1">
    <citation type="journal article" date="2017" name="Nat. Commun.">
        <title>The asparagus genome sheds light on the origin and evolution of a young Y chromosome.</title>
        <authorList>
            <person name="Harkess A."/>
            <person name="Zhou J."/>
            <person name="Xu C."/>
            <person name="Bowers J.E."/>
            <person name="Van der Hulst R."/>
            <person name="Ayyampalayam S."/>
            <person name="Mercati F."/>
            <person name="Riccardi P."/>
            <person name="McKain M.R."/>
            <person name="Kakrana A."/>
            <person name="Tang H."/>
            <person name="Ray J."/>
            <person name="Groenendijk J."/>
            <person name="Arikit S."/>
            <person name="Mathioni S.M."/>
            <person name="Nakano M."/>
            <person name="Shan H."/>
            <person name="Telgmann-Rauber A."/>
            <person name="Kanno A."/>
            <person name="Yue Z."/>
            <person name="Chen H."/>
            <person name="Li W."/>
            <person name="Chen Y."/>
            <person name="Xu X."/>
            <person name="Zhang Y."/>
            <person name="Luo S."/>
            <person name="Chen H."/>
            <person name="Gao J."/>
            <person name="Mao Z."/>
            <person name="Pires J.C."/>
            <person name="Luo M."/>
            <person name="Kudrna D."/>
            <person name="Wing R.A."/>
            <person name="Meyers B.C."/>
            <person name="Yi K."/>
            <person name="Kong H."/>
            <person name="Lavrijsen P."/>
            <person name="Sunseri F."/>
            <person name="Falavigna A."/>
            <person name="Ye Y."/>
            <person name="Leebens-Mack J.H."/>
            <person name="Chen G."/>
        </authorList>
    </citation>
    <scope>NUCLEOTIDE SEQUENCE [LARGE SCALE GENOMIC DNA]</scope>
    <source>
        <strain evidence="3">cv. DH0086</strain>
    </source>
</reference>
<keyword evidence="3" id="KW-1185">Reference proteome</keyword>
<evidence type="ECO:0000256" key="1">
    <source>
        <dbReference type="SAM" id="MobiDB-lite"/>
    </source>
</evidence>
<feature type="region of interest" description="Disordered" evidence="1">
    <location>
        <begin position="1"/>
        <end position="23"/>
    </location>
</feature>
<proteinExistence type="predicted"/>
<feature type="compositionally biased region" description="Basic residues" evidence="1">
    <location>
        <begin position="1"/>
        <end position="11"/>
    </location>
</feature>
<dbReference type="EMBL" id="CM007389">
    <property type="protein sequence ID" value="ONK58187.1"/>
    <property type="molecule type" value="Genomic_DNA"/>
</dbReference>
<name>A0A5P1E9N0_ASPOF</name>
<evidence type="ECO:0000313" key="2">
    <source>
        <dbReference type="EMBL" id="ONK58187.1"/>
    </source>
</evidence>
<organism evidence="2 3">
    <name type="scientific">Asparagus officinalis</name>
    <name type="common">Garden asparagus</name>
    <dbReference type="NCBI Taxonomy" id="4686"/>
    <lineage>
        <taxon>Eukaryota</taxon>
        <taxon>Viridiplantae</taxon>
        <taxon>Streptophyta</taxon>
        <taxon>Embryophyta</taxon>
        <taxon>Tracheophyta</taxon>
        <taxon>Spermatophyta</taxon>
        <taxon>Magnoliopsida</taxon>
        <taxon>Liliopsida</taxon>
        <taxon>Asparagales</taxon>
        <taxon>Asparagaceae</taxon>
        <taxon>Asparagoideae</taxon>
        <taxon>Asparagus</taxon>
    </lineage>
</organism>